<gene>
    <name evidence="4" type="ORF">EV671_1007105</name>
</gene>
<sequence>MPDTSPPPDRVLAWLNALRPAPQAVNARERLRVVLGAGLGLLLAGAFSHAAMAPALPWLVAPLGASAVLVFGLPASPLAQPWAVVGGNTLSALVGIACMQWLPLPPLVVAAVAVAGAIAVMFLLRCLHPPGGAAGLLMVLTATHDWHFAFLPVALNSLLLVLAGMAYNTLTGRRYPHSQQPHAPALGASIAPPRFGDAELDAVLARYNQVLDVPRDDLADLLHEAELLSYGKRLGRLRCADIMSSPVITVEFGTPLAEAWTLLQRHGIKALPVVDRVQRIVGIVTRADFMRAAEGQQREGLAGRLQALLKPSPATHSIKPEVVGQIMSRQVRVASAERAIAELVPLFSDTGHHHIPIVGEQARLVGILTQSDLVKALGHGP</sequence>
<proteinExistence type="predicted"/>
<dbReference type="EMBL" id="SMBU01000007">
    <property type="protein sequence ID" value="TCV00976.1"/>
    <property type="molecule type" value="Genomic_DNA"/>
</dbReference>
<organism evidence="4 5">
    <name type="scientific">Roseateles saccharophilus</name>
    <name type="common">Pseudomonas saccharophila</name>
    <dbReference type="NCBI Taxonomy" id="304"/>
    <lineage>
        <taxon>Bacteria</taxon>
        <taxon>Pseudomonadati</taxon>
        <taxon>Pseudomonadota</taxon>
        <taxon>Betaproteobacteria</taxon>
        <taxon>Burkholderiales</taxon>
        <taxon>Sphaerotilaceae</taxon>
        <taxon>Roseateles</taxon>
    </lineage>
</organism>
<name>A0A4R3V7D2_ROSSA</name>
<feature type="transmembrane region" description="Helical" evidence="2">
    <location>
        <begin position="148"/>
        <end position="167"/>
    </location>
</feature>
<dbReference type="PANTHER" id="PTHR33741">
    <property type="entry name" value="TRANSMEMBRANE PROTEIN DDB_G0269096-RELATED"/>
    <property type="match status" value="1"/>
</dbReference>
<feature type="transmembrane region" description="Helical" evidence="2">
    <location>
        <begin position="108"/>
        <end position="127"/>
    </location>
</feature>
<comment type="caution">
    <text evidence="4">The sequence shown here is derived from an EMBL/GenBank/DDBJ whole genome shotgun (WGS) entry which is preliminary data.</text>
</comment>
<dbReference type="PANTHER" id="PTHR33741:SF5">
    <property type="entry name" value="TRANSMEMBRANE PROTEIN DDB_G0269096-RELATED"/>
    <property type="match status" value="1"/>
</dbReference>
<dbReference type="PROSITE" id="PS51371">
    <property type="entry name" value="CBS"/>
    <property type="match status" value="2"/>
</dbReference>
<dbReference type="Pfam" id="PF00571">
    <property type="entry name" value="CBS"/>
    <property type="match status" value="2"/>
</dbReference>
<evidence type="ECO:0000313" key="5">
    <source>
        <dbReference type="Proteomes" id="UP000295110"/>
    </source>
</evidence>
<keyword evidence="2" id="KW-1133">Transmembrane helix</keyword>
<dbReference type="InterPro" id="IPR058581">
    <property type="entry name" value="TM_HPP"/>
</dbReference>
<dbReference type="OrthoDB" id="9811720at2"/>
<dbReference type="InterPro" id="IPR000644">
    <property type="entry name" value="CBS_dom"/>
</dbReference>
<dbReference type="SMART" id="SM00116">
    <property type="entry name" value="CBS"/>
    <property type="match status" value="2"/>
</dbReference>
<dbReference type="SUPFAM" id="SSF54631">
    <property type="entry name" value="CBS-domain pair"/>
    <property type="match status" value="1"/>
</dbReference>
<reference evidence="4 5" key="1">
    <citation type="submission" date="2019-03" db="EMBL/GenBank/DDBJ databases">
        <title>Genomic Encyclopedia of Type Strains, Phase IV (KMG-IV): sequencing the most valuable type-strain genomes for metagenomic binning, comparative biology and taxonomic classification.</title>
        <authorList>
            <person name="Goeker M."/>
        </authorList>
    </citation>
    <scope>NUCLEOTIDE SEQUENCE [LARGE SCALE GENOMIC DNA]</scope>
    <source>
        <strain evidence="4 5">DSM 654</strain>
    </source>
</reference>
<evidence type="ECO:0000256" key="2">
    <source>
        <dbReference type="SAM" id="Phobius"/>
    </source>
</evidence>
<dbReference type="Gene3D" id="3.10.580.10">
    <property type="entry name" value="CBS-domain"/>
    <property type="match status" value="1"/>
</dbReference>
<accession>A0A4R3V7D2</accession>
<keyword evidence="5" id="KW-1185">Reference proteome</keyword>
<dbReference type="InterPro" id="IPR046342">
    <property type="entry name" value="CBS_dom_sf"/>
</dbReference>
<dbReference type="CDD" id="cd04600">
    <property type="entry name" value="CBS_pair_HPP_assoc"/>
    <property type="match status" value="1"/>
</dbReference>
<protein>
    <submittedName>
        <fullName evidence="4">CBS domain-containing membrane protein</fullName>
    </submittedName>
</protein>
<feature type="transmembrane region" description="Helical" evidence="2">
    <location>
        <begin position="33"/>
        <end position="52"/>
    </location>
</feature>
<keyword evidence="1" id="KW-0129">CBS domain</keyword>
<evidence type="ECO:0000259" key="3">
    <source>
        <dbReference type="PROSITE" id="PS51371"/>
    </source>
</evidence>
<dbReference type="RefSeq" id="WP_132570819.1">
    <property type="nucleotide sequence ID" value="NZ_CBCSGL010000009.1"/>
</dbReference>
<dbReference type="Pfam" id="PF04982">
    <property type="entry name" value="TM_HPP"/>
    <property type="match status" value="1"/>
</dbReference>
<feature type="domain" description="CBS" evidence="3">
    <location>
        <begin position="243"/>
        <end position="300"/>
    </location>
</feature>
<feature type="domain" description="CBS" evidence="3">
    <location>
        <begin position="327"/>
        <end position="381"/>
    </location>
</feature>
<dbReference type="Proteomes" id="UP000295110">
    <property type="component" value="Unassembled WGS sequence"/>
</dbReference>
<dbReference type="InterPro" id="IPR007065">
    <property type="entry name" value="HPP"/>
</dbReference>
<dbReference type="AlphaFoldDB" id="A0A4R3V7D2"/>
<evidence type="ECO:0000313" key="4">
    <source>
        <dbReference type="EMBL" id="TCV00976.1"/>
    </source>
</evidence>
<evidence type="ECO:0000256" key="1">
    <source>
        <dbReference type="PROSITE-ProRule" id="PRU00703"/>
    </source>
</evidence>
<feature type="transmembrane region" description="Helical" evidence="2">
    <location>
        <begin position="58"/>
        <end position="75"/>
    </location>
</feature>
<keyword evidence="2" id="KW-0472">Membrane</keyword>
<keyword evidence="2" id="KW-0812">Transmembrane</keyword>